<dbReference type="AlphaFoldDB" id="A0A6V8LW83"/>
<dbReference type="InterPro" id="IPR000683">
    <property type="entry name" value="Gfo/Idh/MocA-like_OxRdtase_N"/>
</dbReference>
<dbReference type="Gene3D" id="3.30.360.10">
    <property type="entry name" value="Dihydrodipicolinate Reductase, domain 2"/>
    <property type="match status" value="1"/>
</dbReference>
<dbReference type="PROSITE" id="PS00065">
    <property type="entry name" value="D_2_HYDROXYACID_DH_1"/>
    <property type="match status" value="1"/>
</dbReference>
<reference evidence="3 4" key="1">
    <citation type="submission" date="2020-04" db="EMBL/GenBank/DDBJ databases">
        <authorList>
            <consortium name="Desulfovibrio sp. FSS-1 genome sequencing consortium"/>
            <person name="Shimoshige H."/>
            <person name="Kobayashi H."/>
            <person name="Maekawa T."/>
        </authorList>
    </citation>
    <scope>NUCLEOTIDE SEQUENCE [LARGE SCALE GENOMIC DNA]</scope>
    <source>
        <strain evidence="3 4">SIID29052-01</strain>
    </source>
</reference>
<dbReference type="PANTHER" id="PTHR43377">
    <property type="entry name" value="BILIVERDIN REDUCTASE A"/>
    <property type="match status" value="1"/>
</dbReference>
<evidence type="ECO:0000313" key="4">
    <source>
        <dbReference type="Proteomes" id="UP000494245"/>
    </source>
</evidence>
<dbReference type="InterPro" id="IPR036291">
    <property type="entry name" value="NAD(P)-bd_dom_sf"/>
</dbReference>
<accession>A0A6V8LW83</accession>
<evidence type="ECO:0000259" key="1">
    <source>
        <dbReference type="Pfam" id="PF01408"/>
    </source>
</evidence>
<organism evidence="3 4">
    <name type="scientific">Fundidesulfovibrio magnetotacticus</name>
    <dbReference type="NCBI Taxonomy" id="2730080"/>
    <lineage>
        <taxon>Bacteria</taxon>
        <taxon>Pseudomonadati</taxon>
        <taxon>Thermodesulfobacteriota</taxon>
        <taxon>Desulfovibrionia</taxon>
        <taxon>Desulfovibrionales</taxon>
        <taxon>Desulfovibrionaceae</taxon>
        <taxon>Fundidesulfovibrio</taxon>
    </lineage>
</organism>
<dbReference type="EC" id="1.1.1.370" evidence="3"/>
<keyword evidence="3" id="KW-0560">Oxidoreductase</keyword>
<proteinExistence type="predicted"/>
<comment type="caution">
    <text evidence="3">The sequence shown here is derived from an EMBL/GenBank/DDBJ whole genome shotgun (WGS) entry which is preliminary data.</text>
</comment>
<dbReference type="InterPro" id="IPR051450">
    <property type="entry name" value="Gfo/Idh/MocA_Oxidoreductases"/>
</dbReference>
<dbReference type="Proteomes" id="UP000494245">
    <property type="component" value="Unassembled WGS sequence"/>
</dbReference>
<dbReference type="PANTHER" id="PTHR43377:SF1">
    <property type="entry name" value="BILIVERDIN REDUCTASE A"/>
    <property type="match status" value="1"/>
</dbReference>
<name>A0A6V8LW83_9BACT</name>
<dbReference type="Pfam" id="PF22725">
    <property type="entry name" value="GFO_IDH_MocA_C3"/>
    <property type="match status" value="1"/>
</dbReference>
<dbReference type="SUPFAM" id="SSF55347">
    <property type="entry name" value="Glyceraldehyde-3-phosphate dehydrogenase-like, C-terminal domain"/>
    <property type="match status" value="1"/>
</dbReference>
<dbReference type="RefSeq" id="WP_173085337.1">
    <property type="nucleotide sequence ID" value="NZ_BLTE01000012.1"/>
</dbReference>
<feature type="domain" description="GFO/IDH/MocA-like oxidoreductase" evidence="2">
    <location>
        <begin position="130"/>
        <end position="251"/>
    </location>
</feature>
<evidence type="ECO:0000313" key="3">
    <source>
        <dbReference type="EMBL" id="GFK94861.1"/>
    </source>
</evidence>
<dbReference type="SUPFAM" id="SSF51735">
    <property type="entry name" value="NAD(P)-binding Rossmann-fold domains"/>
    <property type="match status" value="1"/>
</dbReference>
<dbReference type="Pfam" id="PF01408">
    <property type="entry name" value="GFO_IDH_MocA"/>
    <property type="match status" value="1"/>
</dbReference>
<protein>
    <submittedName>
        <fullName evidence="3">Scyllo-inositol 2-dehydrogenase (NAD(+))</fullName>
        <ecNumber evidence="3">1.1.1.370</ecNumber>
    </submittedName>
</protein>
<reference evidence="3 4" key="2">
    <citation type="submission" date="2020-05" db="EMBL/GenBank/DDBJ databases">
        <title>Draft genome sequence of Desulfovibrio sp. strainFSS-1.</title>
        <authorList>
            <person name="Shimoshige H."/>
            <person name="Kobayashi H."/>
            <person name="Maekawa T."/>
        </authorList>
    </citation>
    <scope>NUCLEOTIDE SEQUENCE [LARGE SCALE GENOMIC DNA]</scope>
    <source>
        <strain evidence="3 4">SIID29052-01</strain>
    </source>
</reference>
<gene>
    <name evidence="3" type="primary">iolX_2</name>
    <name evidence="3" type="ORF">NNJEOMEG_02709</name>
</gene>
<feature type="domain" description="Gfo/Idh/MocA-like oxidoreductase N-terminal" evidence="1">
    <location>
        <begin position="7"/>
        <end position="119"/>
    </location>
</feature>
<keyword evidence="4" id="KW-1185">Reference proteome</keyword>
<dbReference type="InterPro" id="IPR055170">
    <property type="entry name" value="GFO_IDH_MocA-like_dom"/>
</dbReference>
<dbReference type="Gene3D" id="3.40.50.720">
    <property type="entry name" value="NAD(P)-binding Rossmann-like Domain"/>
    <property type="match status" value="1"/>
</dbReference>
<dbReference type="GO" id="GO:0000166">
    <property type="term" value="F:nucleotide binding"/>
    <property type="evidence" value="ECO:0007669"/>
    <property type="project" value="InterPro"/>
</dbReference>
<sequence length="325" mass="34439">MSLPATAAVLGLGSIGMRHLNNLRALGIERLVAYDPDPSRREAAAAAGANFHTDLEDALAQGPQAALVTGPSNVHVPLALAAARAGCALFIEKPLSHSMEGLDELQAELTSRGLAAMVGCNMRFHPGPATVKRLLDEGAAGRPLHARVATASYLPSWRPASDYRRSYSADPVQGGAVLDCIHELDLALWYLGPARLRASAVLPGTSIGIEADGLAELLLAHSCGALSSVHLSFIERDYHRACRVACEEGTISWDFGQPRVLLHGPDGRLARELPLDPAWSVNDMYLDEMRHFLGCLETGEAPANPLAEARDCLAIALEARAGGPS</sequence>
<dbReference type="EMBL" id="BLTE01000012">
    <property type="protein sequence ID" value="GFK94861.1"/>
    <property type="molecule type" value="Genomic_DNA"/>
</dbReference>
<dbReference type="InterPro" id="IPR029752">
    <property type="entry name" value="D-isomer_DH_CS1"/>
</dbReference>
<evidence type="ECO:0000259" key="2">
    <source>
        <dbReference type="Pfam" id="PF22725"/>
    </source>
</evidence>
<dbReference type="GO" id="GO:0016491">
    <property type="term" value="F:oxidoreductase activity"/>
    <property type="evidence" value="ECO:0007669"/>
    <property type="project" value="UniProtKB-KW"/>
</dbReference>